<accession>A0A1X0R141</accession>
<dbReference type="EMBL" id="KV921937">
    <property type="protein sequence ID" value="ORE05753.1"/>
    <property type="molecule type" value="Genomic_DNA"/>
</dbReference>
<sequence length="110" mass="12744">MSQEANIDLDFFESLESKSQQLLQQFVDHVSKVQEQMQQMSTSTTELEHVYLSSTQHLCEELEASTRKSIELITHCDELDKDLLQLQELARQIKSVDKALDQLQHALKIK</sequence>
<evidence type="ECO:0000259" key="1">
    <source>
        <dbReference type="Pfam" id="PF10157"/>
    </source>
</evidence>
<evidence type="ECO:0000313" key="2">
    <source>
        <dbReference type="EMBL" id="ORE05753.1"/>
    </source>
</evidence>
<dbReference type="AlphaFoldDB" id="A0A1X0R141"/>
<proteinExistence type="predicted"/>
<gene>
    <name evidence="2" type="ORF">BCV72DRAFT_229182</name>
</gene>
<name>A0A1X0R141_RHIZD</name>
<dbReference type="VEuPathDB" id="FungiDB:BCV72DRAFT_229182"/>
<reference evidence="2" key="1">
    <citation type="journal article" date="2016" name="Proc. Natl. Acad. Sci. U.S.A.">
        <title>Lipid metabolic changes in an early divergent fungus govern the establishment of a mutualistic symbiosis with endobacteria.</title>
        <authorList>
            <person name="Lastovetsky O.A."/>
            <person name="Gaspar M.L."/>
            <person name="Mondo S.J."/>
            <person name="LaButti K.M."/>
            <person name="Sandor L."/>
            <person name="Grigoriev I.V."/>
            <person name="Henry S.A."/>
            <person name="Pawlowska T.E."/>
        </authorList>
    </citation>
    <scope>NUCLEOTIDE SEQUENCE [LARGE SCALE GENOMIC DNA]</scope>
    <source>
        <strain evidence="2">ATCC 52814</strain>
    </source>
</reference>
<organism evidence="2">
    <name type="scientific">Rhizopus microsporus var. microsporus</name>
    <dbReference type="NCBI Taxonomy" id="86635"/>
    <lineage>
        <taxon>Eukaryota</taxon>
        <taxon>Fungi</taxon>
        <taxon>Fungi incertae sedis</taxon>
        <taxon>Mucoromycota</taxon>
        <taxon>Mucoromycotina</taxon>
        <taxon>Mucoromycetes</taxon>
        <taxon>Mucorales</taxon>
        <taxon>Mucorineae</taxon>
        <taxon>Rhizopodaceae</taxon>
        <taxon>Rhizopus</taxon>
    </lineage>
</organism>
<feature type="domain" description="BLOC-1-related complex subunit 6 C-terminal helix" evidence="1">
    <location>
        <begin position="5"/>
        <end position="104"/>
    </location>
</feature>
<dbReference type="InterPro" id="IPR046465">
    <property type="entry name" value="BORCS6_C"/>
</dbReference>
<protein>
    <recommendedName>
        <fullName evidence="1">BLOC-1-related complex subunit 6 C-terminal helix domain-containing protein</fullName>
    </recommendedName>
</protein>
<dbReference type="Proteomes" id="UP000242414">
    <property type="component" value="Unassembled WGS sequence"/>
</dbReference>
<dbReference type="Pfam" id="PF10157">
    <property type="entry name" value="BORCS6"/>
    <property type="match status" value="1"/>
</dbReference>
<dbReference type="OrthoDB" id="21270at2759"/>